<reference evidence="4 5" key="2">
    <citation type="journal article" date="2021" name="Mar. Drugs">
        <title>A New Micromonospora Strain with Antibiotic Activity Isolated from the Microbiome of a Mid-Atlantic Deep-Sea Sponge.</title>
        <authorList>
            <person name="Back C.R."/>
            <person name="Stennett H.L."/>
            <person name="Williams S.E."/>
            <person name="Wang L."/>
            <person name="Ojeda Gomez J."/>
            <person name="Abdulle O.M."/>
            <person name="Duffy T."/>
            <person name="Neal C."/>
            <person name="Mantell J."/>
            <person name="Jepson M.A."/>
            <person name="Hendry K.R."/>
            <person name="Powell D."/>
            <person name="Stach J.E.M."/>
            <person name="Essex-Lopresti A.E."/>
            <person name="Willis C.L."/>
            <person name="Curnow P."/>
            <person name="Race P.R."/>
        </authorList>
    </citation>
    <scope>NUCLEOTIDE SEQUENCE [LARGE SCALE GENOMIC DNA]</scope>
    <source>
        <strain evidence="4 5">28ISP2-46</strain>
    </source>
</reference>
<name>A0A7L6B492_9ACTN</name>
<dbReference type="EMBL" id="CP059322">
    <property type="protein sequence ID" value="QLQ36739.1"/>
    <property type="molecule type" value="Genomic_DNA"/>
</dbReference>
<feature type="region of interest" description="Disordered" evidence="2">
    <location>
        <begin position="441"/>
        <end position="471"/>
    </location>
</feature>
<dbReference type="InterPro" id="IPR006584">
    <property type="entry name" value="Cellulose-bd_IV"/>
</dbReference>
<feature type="compositionally biased region" description="Polar residues" evidence="2">
    <location>
        <begin position="441"/>
        <end position="451"/>
    </location>
</feature>
<dbReference type="Pfam" id="PF07632">
    <property type="entry name" value="Sde182_NH-like"/>
    <property type="match status" value="1"/>
</dbReference>
<keyword evidence="1" id="KW-0732">Signal</keyword>
<dbReference type="InterPro" id="IPR036452">
    <property type="entry name" value="Ribo_hydro-like"/>
</dbReference>
<dbReference type="Gene3D" id="3.90.245.10">
    <property type="entry name" value="Ribonucleoside hydrolase-like"/>
    <property type="match status" value="1"/>
</dbReference>
<accession>A0A7L6B492</accession>
<dbReference type="RefSeq" id="WP_181569254.1">
    <property type="nucleotide sequence ID" value="NZ_CP059322.2"/>
</dbReference>
<dbReference type="Proteomes" id="UP000510844">
    <property type="component" value="Chromosome"/>
</dbReference>
<dbReference type="SUPFAM" id="SSF49785">
    <property type="entry name" value="Galactose-binding domain-like"/>
    <property type="match status" value="1"/>
</dbReference>
<feature type="region of interest" description="Disordered" evidence="2">
    <location>
        <begin position="157"/>
        <end position="185"/>
    </location>
</feature>
<dbReference type="Pfam" id="PF03422">
    <property type="entry name" value="CBM_6"/>
    <property type="match status" value="1"/>
</dbReference>
<evidence type="ECO:0000259" key="3">
    <source>
        <dbReference type="PROSITE" id="PS51175"/>
    </source>
</evidence>
<dbReference type="InterPro" id="IPR011483">
    <property type="entry name" value="Sde182_NH-like"/>
</dbReference>
<dbReference type="KEGG" id="mfeu:H1D33_26360"/>
<proteinExistence type="predicted"/>
<feature type="domain" description="CBM6" evidence="3">
    <location>
        <begin position="45"/>
        <end position="158"/>
    </location>
</feature>
<sequence length="493" mass="53136">MLLSRHRLSIALLAIPLAALLLLVGGLRLTPADAASTQANADGWSRIEAESYQASGGALQVCSGVLCYVGAGAWVQYNGVDLHTGTNAIQLNVANGGGNTGIQVWVGGVNTGTLTVGGTGGWNTYQSRSLTLPTQSGLKDVKLVFVNGNVNVDWLQFSGTPTTPSPSPTTSTPNPTPTPTPTAPSGKYRIVISSDFPTLDGANSDPDDVQSMVRFLMYTNEFDVEGLIASAATYANIARKANILAAIDKYDQVDENLRKHDPAYPSPAYLRSVTFQGRDGTWGKSTANNIGAGKDSEASDAIIRIVDKPDPRPVWFSIWGDNSQVAQAIWKVQNTRSSADFNKFIAKMRIFAIAHQDDTIDWMKQNFPSLFIIHSNNTYFGMFCNSGDTSICNLSWLDANIRNNHGPLGATYPPKGCCVTGVQEGDSPGFLHLLSANRRLNNPEDPTQPSWGGQYRRDGSTNHWVDGPGGGTISQWRSQFQSSFAQRADWNVS</sequence>
<dbReference type="InterPro" id="IPR008979">
    <property type="entry name" value="Galactose-bd-like_sf"/>
</dbReference>
<gene>
    <name evidence="4" type="ORF">H1D33_26360</name>
</gene>
<dbReference type="Gene3D" id="2.60.120.260">
    <property type="entry name" value="Galactose-binding domain-like"/>
    <property type="match status" value="1"/>
</dbReference>
<dbReference type="InterPro" id="IPR005084">
    <property type="entry name" value="CBM6"/>
</dbReference>
<evidence type="ECO:0000256" key="2">
    <source>
        <dbReference type="SAM" id="MobiDB-lite"/>
    </source>
</evidence>
<evidence type="ECO:0000313" key="4">
    <source>
        <dbReference type="EMBL" id="QLQ36739.1"/>
    </source>
</evidence>
<evidence type="ECO:0000256" key="1">
    <source>
        <dbReference type="ARBA" id="ARBA00022729"/>
    </source>
</evidence>
<dbReference type="SUPFAM" id="SSF53590">
    <property type="entry name" value="Nucleoside hydrolase"/>
    <property type="match status" value="1"/>
</dbReference>
<reference evidence="5" key="1">
    <citation type="submission" date="2020-07" db="EMBL/GenBank/DDBJ databases">
        <title>A new Micromonospora strain with potent antibiotic activity isolated from the microbiome of a mid-Atlantic deep-sea sponge.</title>
        <authorList>
            <person name="Back C.R."/>
            <person name="Stennett H.L."/>
            <person name="Williams S.E."/>
            <person name="Wang L."/>
            <person name="Ojeda Gomez J."/>
            <person name="Abdulle O.M."/>
            <person name="Duffy T."/>
            <person name="Hendry K.R."/>
            <person name="Powell D."/>
            <person name="Stach J.E."/>
            <person name="Essex-Lopresti A.E."/>
            <person name="Willis C.L."/>
            <person name="Curnow P."/>
            <person name="Race P.R."/>
        </authorList>
    </citation>
    <scope>NUCLEOTIDE SEQUENCE [LARGE SCALE GENOMIC DNA]</scope>
    <source>
        <strain evidence="5">28ISP2-46</strain>
    </source>
</reference>
<dbReference type="GO" id="GO:0016799">
    <property type="term" value="F:hydrolase activity, hydrolyzing N-glycosyl compounds"/>
    <property type="evidence" value="ECO:0007669"/>
    <property type="project" value="InterPro"/>
</dbReference>
<dbReference type="PROSITE" id="PS51175">
    <property type="entry name" value="CBM6"/>
    <property type="match status" value="1"/>
</dbReference>
<dbReference type="SMART" id="SM00606">
    <property type="entry name" value="CBD_IV"/>
    <property type="match status" value="1"/>
</dbReference>
<protein>
    <submittedName>
        <fullName evidence="4">DUF1593 domain-containing protein</fullName>
    </submittedName>
</protein>
<dbReference type="AlphaFoldDB" id="A0A7L6B492"/>
<dbReference type="GO" id="GO:0030246">
    <property type="term" value="F:carbohydrate binding"/>
    <property type="evidence" value="ECO:0007669"/>
    <property type="project" value="InterPro"/>
</dbReference>
<keyword evidence="5" id="KW-1185">Reference proteome</keyword>
<dbReference type="CDD" id="cd04084">
    <property type="entry name" value="CBM6_xylanase-like"/>
    <property type="match status" value="1"/>
</dbReference>
<organism evidence="4 5">
    <name type="scientific">Micromonospora robiginosa</name>
    <dbReference type="NCBI Taxonomy" id="2749844"/>
    <lineage>
        <taxon>Bacteria</taxon>
        <taxon>Bacillati</taxon>
        <taxon>Actinomycetota</taxon>
        <taxon>Actinomycetes</taxon>
        <taxon>Micromonosporales</taxon>
        <taxon>Micromonosporaceae</taxon>
        <taxon>Micromonospora</taxon>
    </lineage>
</organism>
<evidence type="ECO:0000313" key="5">
    <source>
        <dbReference type="Proteomes" id="UP000510844"/>
    </source>
</evidence>